<dbReference type="STRING" id="243090.RB11704"/>
<dbReference type="EMBL" id="BX294153">
    <property type="protein sequence ID" value="CAD79274.1"/>
    <property type="molecule type" value="Genomic_DNA"/>
</dbReference>
<dbReference type="KEGG" id="rba:RB11704"/>
<gene>
    <name evidence="1" type="ordered locus">RB11704</name>
</gene>
<accession>Q7UDY1</accession>
<dbReference type="Proteomes" id="UP000001025">
    <property type="component" value="Chromosome"/>
</dbReference>
<organism evidence="1 2">
    <name type="scientific">Rhodopirellula baltica (strain DSM 10527 / NCIMB 13988 / SH1)</name>
    <dbReference type="NCBI Taxonomy" id="243090"/>
    <lineage>
        <taxon>Bacteria</taxon>
        <taxon>Pseudomonadati</taxon>
        <taxon>Planctomycetota</taxon>
        <taxon>Planctomycetia</taxon>
        <taxon>Pirellulales</taxon>
        <taxon>Pirellulaceae</taxon>
        <taxon>Rhodopirellula</taxon>
    </lineage>
</organism>
<evidence type="ECO:0000313" key="1">
    <source>
        <dbReference type="EMBL" id="CAD79274.1"/>
    </source>
</evidence>
<dbReference type="EnsemblBacteria" id="CAD79274">
    <property type="protein sequence ID" value="CAD79274"/>
    <property type="gene ID" value="RB11704"/>
</dbReference>
<dbReference type="InParanoid" id="Q7UDY1"/>
<dbReference type="AlphaFoldDB" id="Q7UDY1"/>
<proteinExistence type="predicted"/>
<dbReference type="HOGENOM" id="CLU_2938700_0_0_0"/>
<reference evidence="1 2" key="1">
    <citation type="journal article" date="2003" name="Proc. Natl. Acad. Sci. U.S.A.">
        <title>Complete genome sequence of the marine planctomycete Pirellula sp. strain 1.</title>
        <authorList>
            <person name="Gloeckner F.O."/>
            <person name="Kube M."/>
            <person name="Bauer M."/>
            <person name="Teeling H."/>
            <person name="Lombardot T."/>
            <person name="Ludwig W."/>
            <person name="Gade D."/>
            <person name="Beck A."/>
            <person name="Borzym K."/>
            <person name="Heitmann K."/>
            <person name="Rabus R."/>
            <person name="Schlesner H."/>
            <person name="Amann R."/>
            <person name="Reinhardt R."/>
        </authorList>
    </citation>
    <scope>NUCLEOTIDE SEQUENCE [LARGE SCALE GENOMIC DNA]</scope>
    <source>
        <strain evidence="2">DSM 10527 / NCIMB 13988 / SH1</strain>
    </source>
</reference>
<name>Q7UDY1_RHOBA</name>
<protein>
    <submittedName>
        <fullName evidence="1">Uncharacterized protein</fullName>
    </submittedName>
</protein>
<evidence type="ECO:0000313" key="2">
    <source>
        <dbReference type="Proteomes" id="UP000001025"/>
    </source>
</evidence>
<sequence length="60" mass="6323">MANLAARSLTDQATLRRCPMVTLVPVTPLASVLSDRASDITGATLCFRQCVVLVVSMTSA</sequence>
<keyword evidence="2" id="KW-1185">Reference proteome</keyword>